<sequence length="85" mass="8962">MEMQIHAATCGNALQRLSDKIGVWTRTGSGDSEESSQLERTPLAKKQQGAVGRTEEGAGTKGGDQLSDAGFARLPHPAPPTSKEQ</sequence>
<dbReference type="Proteomes" id="UP000070544">
    <property type="component" value="Unassembled WGS sequence"/>
</dbReference>
<accession>A0A139AIK2</accession>
<evidence type="ECO:0000256" key="1">
    <source>
        <dbReference type="SAM" id="MobiDB-lite"/>
    </source>
</evidence>
<gene>
    <name evidence="2" type="ORF">M427DRAFT_55229</name>
</gene>
<keyword evidence="3" id="KW-1185">Reference proteome</keyword>
<reference evidence="2 3" key="1">
    <citation type="journal article" date="2015" name="Genome Biol. Evol.">
        <title>Phylogenomic analyses indicate that early fungi evolved digesting cell walls of algal ancestors of land plants.</title>
        <authorList>
            <person name="Chang Y."/>
            <person name="Wang S."/>
            <person name="Sekimoto S."/>
            <person name="Aerts A.L."/>
            <person name="Choi C."/>
            <person name="Clum A."/>
            <person name="LaButti K.M."/>
            <person name="Lindquist E.A."/>
            <person name="Yee Ngan C."/>
            <person name="Ohm R.A."/>
            <person name="Salamov A.A."/>
            <person name="Grigoriev I.V."/>
            <person name="Spatafora J.W."/>
            <person name="Berbee M.L."/>
        </authorList>
    </citation>
    <scope>NUCLEOTIDE SEQUENCE [LARGE SCALE GENOMIC DNA]</scope>
    <source>
        <strain evidence="2 3">JEL478</strain>
    </source>
</reference>
<feature type="compositionally biased region" description="Pro residues" evidence="1">
    <location>
        <begin position="76"/>
        <end position="85"/>
    </location>
</feature>
<proteinExistence type="predicted"/>
<evidence type="ECO:0000313" key="2">
    <source>
        <dbReference type="EMBL" id="KXS16568.1"/>
    </source>
</evidence>
<dbReference type="EMBL" id="KQ965751">
    <property type="protein sequence ID" value="KXS16568.1"/>
    <property type="molecule type" value="Genomic_DNA"/>
</dbReference>
<dbReference type="AlphaFoldDB" id="A0A139AIK2"/>
<feature type="region of interest" description="Disordered" evidence="1">
    <location>
        <begin position="24"/>
        <end position="85"/>
    </location>
</feature>
<protein>
    <submittedName>
        <fullName evidence="2">Uncharacterized protein</fullName>
    </submittedName>
</protein>
<evidence type="ECO:0000313" key="3">
    <source>
        <dbReference type="Proteomes" id="UP000070544"/>
    </source>
</evidence>
<organism evidence="2 3">
    <name type="scientific">Gonapodya prolifera (strain JEL478)</name>
    <name type="common">Monoblepharis prolifera</name>
    <dbReference type="NCBI Taxonomy" id="1344416"/>
    <lineage>
        <taxon>Eukaryota</taxon>
        <taxon>Fungi</taxon>
        <taxon>Fungi incertae sedis</taxon>
        <taxon>Chytridiomycota</taxon>
        <taxon>Chytridiomycota incertae sedis</taxon>
        <taxon>Monoblepharidomycetes</taxon>
        <taxon>Monoblepharidales</taxon>
        <taxon>Gonapodyaceae</taxon>
        <taxon>Gonapodya</taxon>
    </lineage>
</organism>
<name>A0A139AIK2_GONPJ</name>